<reference evidence="6" key="1">
    <citation type="submission" date="2015-07" db="EMBL/GenBank/DDBJ databases">
        <title>Transcriptome Assembly of Anthurium amnicola.</title>
        <authorList>
            <person name="Suzuki J."/>
        </authorList>
    </citation>
    <scope>NUCLEOTIDE SEQUENCE</scope>
</reference>
<dbReference type="GO" id="GO:0019722">
    <property type="term" value="P:calcium-mediated signaling"/>
    <property type="evidence" value="ECO:0007669"/>
    <property type="project" value="TreeGrafter"/>
</dbReference>
<keyword evidence="2" id="KW-0372">Hormone</keyword>
<comment type="similarity">
    <text evidence="1">Belongs to the plant rapid alkalinization factor (RALF) family.</text>
</comment>
<sequence length="117" mass="12979">MRPVVVSSRTLVGLSLACCLLLVLFMAPMGSGSPPPQRPHAGAACNGSIAQCLGEEHFLMDSETNRRMLQQRRYLTPNTFKPDTAVCDGGRAQRYNNCLPPSSNKPHRRCNTYERCR</sequence>
<dbReference type="AlphaFoldDB" id="A0A1D1ZGJ3"/>
<keyword evidence="3 5" id="KW-0732">Signal</keyword>
<dbReference type="GO" id="GO:0009506">
    <property type="term" value="C:plasmodesma"/>
    <property type="evidence" value="ECO:0007669"/>
    <property type="project" value="TreeGrafter"/>
</dbReference>
<evidence type="ECO:0000256" key="4">
    <source>
        <dbReference type="ARBA" id="ARBA00023157"/>
    </source>
</evidence>
<accession>A0A1D1ZGJ3</accession>
<evidence type="ECO:0000256" key="3">
    <source>
        <dbReference type="ARBA" id="ARBA00022729"/>
    </source>
</evidence>
<dbReference type="InterPro" id="IPR008801">
    <property type="entry name" value="RALF"/>
</dbReference>
<dbReference type="GO" id="GO:0005179">
    <property type="term" value="F:hormone activity"/>
    <property type="evidence" value="ECO:0007669"/>
    <property type="project" value="UniProtKB-KW"/>
</dbReference>
<dbReference type="Pfam" id="PF05498">
    <property type="entry name" value="RALF"/>
    <property type="match status" value="1"/>
</dbReference>
<keyword evidence="4" id="KW-1015">Disulfide bond</keyword>
<feature type="chain" id="PRO_5008900982" evidence="5">
    <location>
        <begin position="33"/>
        <end position="117"/>
    </location>
</feature>
<gene>
    <name evidence="6" type="primary">cyb5r2_1</name>
    <name evidence="6" type="ORF">g.53886</name>
</gene>
<organism evidence="6">
    <name type="scientific">Anthurium amnicola</name>
    <dbReference type="NCBI Taxonomy" id="1678845"/>
    <lineage>
        <taxon>Eukaryota</taxon>
        <taxon>Viridiplantae</taxon>
        <taxon>Streptophyta</taxon>
        <taxon>Embryophyta</taxon>
        <taxon>Tracheophyta</taxon>
        <taxon>Spermatophyta</taxon>
        <taxon>Magnoliopsida</taxon>
        <taxon>Liliopsida</taxon>
        <taxon>Araceae</taxon>
        <taxon>Pothoideae</taxon>
        <taxon>Potheae</taxon>
        <taxon>Anthurium</taxon>
    </lineage>
</organism>
<name>A0A1D1ZGJ3_9ARAE</name>
<evidence type="ECO:0000256" key="2">
    <source>
        <dbReference type="ARBA" id="ARBA00022702"/>
    </source>
</evidence>
<evidence type="ECO:0000313" key="6">
    <source>
        <dbReference type="EMBL" id="JAT65979.1"/>
    </source>
</evidence>
<protein>
    <submittedName>
        <fullName evidence="6">NADH-cytochrome b5 reductase 2</fullName>
    </submittedName>
</protein>
<feature type="signal peptide" evidence="5">
    <location>
        <begin position="1"/>
        <end position="32"/>
    </location>
</feature>
<dbReference type="PANTHER" id="PTHR33136">
    <property type="entry name" value="RAPID ALKALINIZATION FACTOR-LIKE"/>
    <property type="match status" value="1"/>
</dbReference>
<evidence type="ECO:0000256" key="1">
    <source>
        <dbReference type="ARBA" id="ARBA00009178"/>
    </source>
</evidence>
<dbReference type="PANTHER" id="PTHR33136:SF4">
    <property type="entry name" value="PROTEIN RALF-LIKE 32"/>
    <property type="match status" value="1"/>
</dbReference>
<proteinExistence type="inferred from homology"/>
<evidence type="ECO:0000256" key="5">
    <source>
        <dbReference type="SAM" id="SignalP"/>
    </source>
</evidence>
<dbReference type="EMBL" id="GDJX01001957">
    <property type="protein sequence ID" value="JAT65979.1"/>
    <property type="molecule type" value="Transcribed_RNA"/>
</dbReference>